<keyword evidence="2" id="KW-0282">Flagellum</keyword>
<evidence type="ECO:0000313" key="2">
    <source>
        <dbReference type="EMBL" id="MCO6415988.1"/>
    </source>
</evidence>
<dbReference type="Pfam" id="PF10768">
    <property type="entry name" value="FliX"/>
    <property type="match status" value="1"/>
</dbReference>
<keyword evidence="2" id="KW-0969">Cilium</keyword>
<dbReference type="Proteomes" id="UP001523392">
    <property type="component" value="Unassembled WGS sequence"/>
</dbReference>
<evidence type="ECO:0000313" key="3">
    <source>
        <dbReference type="Proteomes" id="UP001523392"/>
    </source>
</evidence>
<reference evidence="2 3" key="1">
    <citation type="submission" date="2021-12" db="EMBL/GenBank/DDBJ databases">
        <title>Siccirubricoccus leaddurans sp. nov., a high concentration Zn2+ tolerance bacterium.</title>
        <authorList>
            <person name="Cao Y."/>
        </authorList>
    </citation>
    <scope>NUCLEOTIDE SEQUENCE [LARGE SCALE GENOMIC DNA]</scope>
    <source>
        <strain evidence="2 3">KC 17139</strain>
    </source>
</reference>
<dbReference type="EMBL" id="JAFIRR010000043">
    <property type="protein sequence ID" value="MCO6415988.1"/>
    <property type="molecule type" value="Genomic_DNA"/>
</dbReference>
<proteinExistence type="predicted"/>
<dbReference type="InterPro" id="IPR019704">
    <property type="entry name" value="Flagellar_assmbl_FliX_class2"/>
</dbReference>
<protein>
    <submittedName>
        <fullName evidence="2">Flagellar assembly protein FliX</fullName>
    </submittedName>
</protein>
<accession>A0ABT1D237</accession>
<keyword evidence="2" id="KW-0966">Cell projection</keyword>
<comment type="caution">
    <text evidence="2">The sequence shown here is derived from an EMBL/GenBank/DDBJ whole genome shotgun (WGS) entry which is preliminary data.</text>
</comment>
<name>A0ABT1D237_9PROT</name>
<feature type="region of interest" description="Disordered" evidence="1">
    <location>
        <begin position="1"/>
        <end position="20"/>
    </location>
</feature>
<gene>
    <name evidence="2" type="ORF">JYK14_07340</name>
</gene>
<evidence type="ECO:0000256" key="1">
    <source>
        <dbReference type="SAM" id="MobiDB-lite"/>
    </source>
</evidence>
<keyword evidence="3" id="KW-1185">Reference proteome</keyword>
<organism evidence="2 3">
    <name type="scientific">Siccirubricoccus soli</name>
    <dbReference type="NCBI Taxonomy" id="2899147"/>
    <lineage>
        <taxon>Bacteria</taxon>
        <taxon>Pseudomonadati</taxon>
        <taxon>Pseudomonadota</taxon>
        <taxon>Alphaproteobacteria</taxon>
        <taxon>Acetobacterales</taxon>
        <taxon>Roseomonadaceae</taxon>
        <taxon>Siccirubricoccus</taxon>
    </lineage>
</organism>
<sequence>MSGRRGSGRAGAGGFALPAGGAEAGARTEAAATAAPIGLALLALQEHGGERRRDVAARHRAGALLAELDGLQRELLAGGADLERLRRLAALQQGEAAEDPGLQEALEAIQLRARIELARRGWEESVADS</sequence>